<protein>
    <recommendedName>
        <fullName evidence="1">HTH luxR-type domain-containing protein</fullName>
    </recommendedName>
</protein>
<dbReference type="PANTHER" id="PTHR34293:SF1">
    <property type="entry name" value="HTH-TYPE TRANSCRIPTIONAL REGULATOR TRMBL2"/>
    <property type="match status" value="1"/>
</dbReference>
<dbReference type="InterPro" id="IPR000792">
    <property type="entry name" value="Tscrpt_reg_LuxR_C"/>
</dbReference>
<comment type="caution">
    <text evidence="2">The sequence shown here is derived from an EMBL/GenBank/DDBJ whole genome shotgun (WGS) entry which is preliminary data.</text>
</comment>
<dbReference type="SMART" id="SM00421">
    <property type="entry name" value="HTH_LUXR"/>
    <property type="match status" value="1"/>
</dbReference>
<dbReference type="InterPro" id="IPR051797">
    <property type="entry name" value="TrmB-like"/>
</dbReference>
<evidence type="ECO:0000313" key="3">
    <source>
        <dbReference type="Proteomes" id="UP000621386"/>
    </source>
</evidence>
<dbReference type="EMBL" id="JAERRH010000010">
    <property type="protein sequence ID" value="MBL1107964.1"/>
    <property type="molecule type" value="Genomic_DNA"/>
</dbReference>
<dbReference type="SUPFAM" id="SSF46894">
    <property type="entry name" value="C-terminal effector domain of the bipartite response regulators"/>
    <property type="match status" value="1"/>
</dbReference>
<name>A0ABS1P709_9ACTN</name>
<evidence type="ECO:0000259" key="1">
    <source>
        <dbReference type="SMART" id="SM00421"/>
    </source>
</evidence>
<dbReference type="Proteomes" id="UP000621386">
    <property type="component" value="Unassembled WGS sequence"/>
</dbReference>
<dbReference type="RefSeq" id="WP_201822203.1">
    <property type="nucleotide sequence ID" value="NZ_JAERRH010000010.1"/>
</dbReference>
<keyword evidence="3" id="KW-1185">Reference proteome</keyword>
<sequence length="327" mass="36112">MSELDKAGTESRLTEEDFAVYQLIAEGAPPPNGYDVGRLLALRLIDADPYSPGGYIAHDPRGAAQGLTTRIRNDLQRLVDYVSQIPALERLADHWDPHRLYGGPGSEYLASAAQMNARLGEIGAAAASEFCAIQPGEPADRDPAILRLGVERTRTALQRGVTVRSIYHRSAHEHPQTREYIEAMTADGAEVRASTLPGPRIVLIDKRHLFIDNHVIDGGEGNSGWHVFDRAAVMWVRAVFDLFWNHATRWADLCRTAAAGPLTQRQWRILRELDAGYSSQQVGPRIGLSRRAVDKELAAIREALGCATMYQVMAWYGRSNKDESGSS</sequence>
<feature type="domain" description="HTH luxR-type" evidence="1">
    <location>
        <begin position="259"/>
        <end position="316"/>
    </location>
</feature>
<organism evidence="2 3">
    <name type="scientific">Streptomyces musisoli</name>
    <dbReference type="NCBI Taxonomy" id="2802280"/>
    <lineage>
        <taxon>Bacteria</taxon>
        <taxon>Bacillati</taxon>
        <taxon>Actinomycetota</taxon>
        <taxon>Actinomycetes</taxon>
        <taxon>Kitasatosporales</taxon>
        <taxon>Streptomycetaceae</taxon>
        <taxon>Streptomyces</taxon>
    </lineage>
</organism>
<proteinExistence type="predicted"/>
<reference evidence="2 3" key="1">
    <citation type="submission" date="2021-01" db="EMBL/GenBank/DDBJ databases">
        <title>WGS of actinomycetes isolated from Thailand.</title>
        <authorList>
            <person name="Thawai C."/>
        </authorList>
    </citation>
    <scope>NUCLEOTIDE SEQUENCE [LARGE SCALE GENOMIC DNA]</scope>
    <source>
        <strain evidence="2 3">CH5-8</strain>
    </source>
</reference>
<accession>A0ABS1P709</accession>
<dbReference type="PANTHER" id="PTHR34293">
    <property type="entry name" value="HTH-TYPE TRANSCRIPTIONAL REGULATOR TRMBL2"/>
    <property type="match status" value="1"/>
</dbReference>
<dbReference type="Gene3D" id="1.10.10.10">
    <property type="entry name" value="Winged helix-like DNA-binding domain superfamily/Winged helix DNA-binding domain"/>
    <property type="match status" value="1"/>
</dbReference>
<dbReference type="InterPro" id="IPR016032">
    <property type="entry name" value="Sig_transdc_resp-reg_C-effctor"/>
</dbReference>
<evidence type="ECO:0000313" key="2">
    <source>
        <dbReference type="EMBL" id="MBL1107964.1"/>
    </source>
</evidence>
<gene>
    <name evidence="2" type="ORF">JK361_25815</name>
</gene>
<dbReference type="InterPro" id="IPR036388">
    <property type="entry name" value="WH-like_DNA-bd_sf"/>
</dbReference>